<organism evidence="1 2">
    <name type="scientific">Phytophthora aleatoria</name>
    <dbReference type="NCBI Taxonomy" id="2496075"/>
    <lineage>
        <taxon>Eukaryota</taxon>
        <taxon>Sar</taxon>
        <taxon>Stramenopiles</taxon>
        <taxon>Oomycota</taxon>
        <taxon>Peronosporomycetes</taxon>
        <taxon>Peronosporales</taxon>
        <taxon>Peronosporaceae</taxon>
        <taxon>Phytophthora</taxon>
    </lineage>
</organism>
<comment type="caution">
    <text evidence="1">The sequence shown here is derived from an EMBL/GenBank/DDBJ whole genome shotgun (WGS) entry which is preliminary data.</text>
</comment>
<protein>
    <submittedName>
        <fullName evidence="1">Uncharacterized protein</fullName>
    </submittedName>
</protein>
<reference evidence="1" key="1">
    <citation type="submission" date="2021-01" db="EMBL/GenBank/DDBJ databases">
        <title>Phytophthora aleatoria, a newly-described species from Pinus radiata is distinct from Phytophthora cactorum isolates based on comparative genomics.</title>
        <authorList>
            <person name="Mcdougal R."/>
            <person name="Panda P."/>
            <person name="Williams N."/>
            <person name="Studholme D.J."/>
        </authorList>
    </citation>
    <scope>NUCLEOTIDE SEQUENCE</scope>
    <source>
        <strain evidence="1">NZFS 4037</strain>
    </source>
</reference>
<sequence>MDSEERMMALSALENWYSNLLGKSFQDVNALFKKGKIVLPEGVTVEKATDWVWSKNIDSFIQMKNSGTTPESLYGALNIAQKEATMTEKALKNDADFLLYSAFKHFWEFKK</sequence>
<keyword evidence="2" id="KW-1185">Reference proteome</keyword>
<evidence type="ECO:0000313" key="2">
    <source>
        <dbReference type="Proteomes" id="UP000709295"/>
    </source>
</evidence>
<dbReference type="EMBL" id="JAENGY010000822">
    <property type="protein sequence ID" value="KAG6956100.1"/>
    <property type="molecule type" value="Genomic_DNA"/>
</dbReference>
<proteinExistence type="predicted"/>
<dbReference type="Proteomes" id="UP000709295">
    <property type="component" value="Unassembled WGS sequence"/>
</dbReference>
<dbReference type="AlphaFoldDB" id="A0A8J5J0D2"/>
<name>A0A8J5J0D2_9STRA</name>
<evidence type="ECO:0000313" key="1">
    <source>
        <dbReference type="EMBL" id="KAG6956100.1"/>
    </source>
</evidence>
<gene>
    <name evidence="1" type="ORF">JG688_00011574</name>
</gene>
<accession>A0A8J5J0D2</accession>